<reference evidence="2" key="1">
    <citation type="submission" date="2023-07" db="EMBL/GenBank/DDBJ databases">
        <title>draft genome sequence of fig (Ficus carica).</title>
        <authorList>
            <person name="Takahashi T."/>
            <person name="Nishimura K."/>
        </authorList>
    </citation>
    <scope>NUCLEOTIDE SEQUENCE</scope>
</reference>
<evidence type="ECO:0000313" key="2">
    <source>
        <dbReference type="EMBL" id="GMN67035.1"/>
    </source>
</evidence>
<dbReference type="Proteomes" id="UP001187192">
    <property type="component" value="Unassembled WGS sequence"/>
</dbReference>
<feature type="domain" description="R13L1/DRL21-like LRR repeat region" evidence="1">
    <location>
        <begin position="116"/>
        <end position="237"/>
    </location>
</feature>
<dbReference type="EMBL" id="BTGU01000397">
    <property type="protein sequence ID" value="GMN67035.1"/>
    <property type="molecule type" value="Genomic_DNA"/>
</dbReference>
<dbReference type="InterPro" id="IPR032675">
    <property type="entry name" value="LRR_dom_sf"/>
</dbReference>
<dbReference type="PANTHER" id="PTHR47186:SF13">
    <property type="entry name" value="DISEASE RESISTANCE PROTEIN RGA3"/>
    <property type="match status" value="1"/>
</dbReference>
<protein>
    <recommendedName>
        <fullName evidence="1">R13L1/DRL21-like LRR repeat region domain-containing protein</fullName>
    </recommendedName>
</protein>
<dbReference type="SUPFAM" id="SSF52058">
    <property type="entry name" value="L domain-like"/>
    <property type="match status" value="1"/>
</dbReference>
<dbReference type="Pfam" id="PF25019">
    <property type="entry name" value="LRR_R13L1-DRL21"/>
    <property type="match status" value="1"/>
</dbReference>
<proteinExistence type="predicted"/>
<dbReference type="InterPro" id="IPR056789">
    <property type="entry name" value="LRR_R13L1-DRL21"/>
</dbReference>
<evidence type="ECO:0000259" key="1">
    <source>
        <dbReference type="Pfam" id="PF25019"/>
    </source>
</evidence>
<sequence length="387" mass="43506">MLDLHNSEIKVISDSIGDLVLLRDLDLSQNMNIKKLPSSIGRLLNLQALRLNHCSNLKKLPGAIKKLVNLRNLENESCYSLTRMPRGLGELYDLKTLSEFVVSKGNGSVSKRIAKLDELQGLGNFTGKLKIKHLRGLGGDDTAMAHLEGMQYLVSLILIWDIATTIDAVDCKKLLEDLWPHQNLKELSLSAYRGVTFSSWLPEHKNLARFSLSRCTNCICLPPLHHLPHLEELLVDELPKLEYISDKTLEEESGVFFNSLKEIRLTNLPNLVWWWKHGAGAESPTFPSCLSKLIIKDCPNRFSMPLFPSLEGLLVLNNTRWEPFQQTIAGRQIPGTKSEASSSTRFTDHNLSKLKTLHIVNTPKGGPNMWQSLSSLCSLAFDHVQEI</sequence>
<comment type="caution">
    <text evidence="2">The sequence shown here is derived from an EMBL/GenBank/DDBJ whole genome shotgun (WGS) entry which is preliminary data.</text>
</comment>
<gene>
    <name evidence="2" type="ORF">TIFTF001_036097</name>
</gene>
<dbReference type="Gene3D" id="3.80.10.10">
    <property type="entry name" value="Ribonuclease Inhibitor"/>
    <property type="match status" value="1"/>
</dbReference>
<name>A0AA88E3N4_FICCA</name>
<organism evidence="2 3">
    <name type="scientific">Ficus carica</name>
    <name type="common">Common fig</name>
    <dbReference type="NCBI Taxonomy" id="3494"/>
    <lineage>
        <taxon>Eukaryota</taxon>
        <taxon>Viridiplantae</taxon>
        <taxon>Streptophyta</taxon>
        <taxon>Embryophyta</taxon>
        <taxon>Tracheophyta</taxon>
        <taxon>Spermatophyta</taxon>
        <taxon>Magnoliopsida</taxon>
        <taxon>eudicotyledons</taxon>
        <taxon>Gunneridae</taxon>
        <taxon>Pentapetalae</taxon>
        <taxon>rosids</taxon>
        <taxon>fabids</taxon>
        <taxon>Rosales</taxon>
        <taxon>Moraceae</taxon>
        <taxon>Ficeae</taxon>
        <taxon>Ficus</taxon>
    </lineage>
</organism>
<evidence type="ECO:0000313" key="3">
    <source>
        <dbReference type="Proteomes" id="UP001187192"/>
    </source>
</evidence>
<keyword evidence="3" id="KW-1185">Reference proteome</keyword>
<accession>A0AA88E3N4</accession>
<dbReference type="PANTHER" id="PTHR47186">
    <property type="entry name" value="LEUCINE-RICH REPEAT-CONTAINING PROTEIN 57"/>
    <property type="match status" value="1"/>
</dbReference>
<dbReference type="AlphaFoldDB" id="A0AA88E3N4"/>